<sequence length="387" mass="45642">MAITYIIYNLILISSTFFIFIAEKRKAKTEKIIYTFISFSIIFIPAAIRYNIGADYFSYVNIFNEIKFNSDNYNKEIGFYFLNKLLIYLDADVQWLFVITSFIIYSFVYASYPYKNKALFHFIFITTFYLVSYNLVRTAIVYSISIYILSILLFQKKNIFLILSFIIIAFLFHKSAILILTIPLLYIIVPKRIFNFRSFSIICLISLVLFFLFRERILNIIFNLSIIKLLGYDKYIHSIYASKVEYNSGIGIILSIVPFLIIIAFSKELNNENIKNNLIIIGCFIYIFAIICNSTFIIFSRVERLFIFIIPLSLIVFLECKKIHRIIRGCFLIYVIFWYTLSFEMNINIFRSTECAGSRISPYVSIFNKEDDHSLKIVHSECLKQER</sequence>
<feature type="transmembrane region" description="Helical" evidence="1">
    <location>
        <begin position="305"/>
        <end position="320"/>
    </location>
</feature>
<feature type="transmembrane region" description="Helical" evidence="1">
    <location>
        <begin position="6"/>
        <end position="22"/>
    </location>
</feature>
<reference evidence="2" key="1">
    <citation type="journal article" date="2017" name="PLoS ONE">
        <title>Genetic diversity of the O antigens of Proteus species and the development of a suspension array for molecular serotyping.</title>
        <authorList>
            <person name="Yu X."/>
            <person name="Torzewska A."/>
            <person name="Zhang X."/>
            <person name="Yin Z."/>
            <person name="Drzewiecka D."/>
            <person name="Cao H."/>
            <person name="Liu B."/>
            <person name="Knirel Y.A."/>
            <person name="Rozalski A."/>
            <person name="Wang L."/>
        </authorList>
    </citation>
    <scope>NUCLEOTIDE SEQUENCE</scope>
    <source>
        <strain evidence="2">TG 276-1</strain>
    </source>
</reference>
<dbReference type="EMBL" id="KY710721">
    <property type="protein sequence ID" value="AXY99857.1"/>
    <property type="molecule type" value="Genomic_DNA"/>
</dbReference>
<feature type="transmembrane region" description="Helical" evidence="1">
    <location>
        <begin position="332"/>
        <end position="350"/>
    </location>
</feature>
<proteinExistence type="predicted"/>
<feature type="transmembrane region" description="Helical" evidence="1">
    <location>
        <begin position="278"/>
        <end position="299"/>
    </location>
</feature>
<accession>A0A385JNG6</accession>
<evidence type="ECO:0000313" key="2">
    <source>
        <dbReference type="EMBL" id="AXY99857.1"/>
    </source>
</evidence>
<organism evidence="2">
    <name type="scientific">Proteus vulgaris</name>
    <dbReference type="NCBI Taxonomy" id="585"/>
    <lineage>
        <taxon>Bacteria</taxon>
        <taxon>Pseudomonadati</taxon>
        <taxon>Pseudomonadota</taxon>
        <taxon>Gammaproteobacteria</taxon>
        <taxon>Enterobacterales</taxon>
        <taxon>Morganellaceae</taxon>
        <taxon>Proteus</taxon>
    </lineage>
</organism>
<feature type="transmembrane region" description="Helical" evidence="1">
    <location>
        <begin position="161"/>
        <end position="188"/>
    </location>
</feature>
<dbReference type="InterPro" id="IPR049458">
    <property type="entry name" value="EpsG-like"/>
</dbReference>
<dbReference type="Pfam" id="PF14897">
    <property type="entry name" value="EpsG"/>
    <property type="match status" value="1"/>
</dbReference>
<keyword evidence="1" id="KW-1133">Transmembrane helix</keyword>
<evidence type="ECO:0000256" key="1">
    <source>
        <dbReference type="SAM" id="Phobius"/>
    </source>
</evidence>
<protein>
    <submittedName>
        <fullName evidence="2">Wzy</fullName>
    </submittedName>
</protein>
<keyword evidence="1" id="KW-0472">Membrane</keyword>
<feature type="transmembrane region" description="Helical" evidence="1">
    <location>
        <begin position="246"/>
        <end position="266"/>
    </location>
</feature>
<feature type="transmembrane region" description="Helical" evidence="1">
    <location>
        <begin position="139"/>
        <end position="154"/>
    </location>
</feature>
<feature type="transmembrane region" description="Helical" evidence="1">
    <location>
        <begin position="34"/>
        <end position="52"/>
    </location>
</feature>
<keyword evidence="1" id="KW-0812">Transmembrane</keyword>
<name>A0A385JNG6_PROVU</name>
<dbReference type="AlphaFoldDB" id="A0A385JNG6"/>
<feature type="transmembrane region" description="Helical" evidence="1">
    <location>
        <begin position="194"/>
        <end position="213"/>
    </location>
</feature>
<feature type="transmembrane region" description="Helical" evidence="1">
    <location>
        <begin position="93"/>
        <end position="111"/>
    </location>
</feature>